<proteinExistence type="predicted"/>
<dbReference type="EMBL" id="CAJVQC010008163">
    <property type="protein sequence ID" value="CAG8588963.1"/>
    <property type="molecule type" value="Genomic_DNA"/>
</dbReference>
<comment type="caution">
    <text evidence="1">The sequence shown here is derived from an EMBL/GenBank/DDBJ whole genome shotgun (WGS) entry which is preliminary data.</text>
</comment>
<accession>A0ACA9MK86</accession>
<gene>
    <name evidence="1" type="ORF">RPERSI_LOCUS5457</name>
</gene>
<name>A0ACA9MK86_9GLOM</name>
<reference evidence="1" key="1">
    <citation type="submission" date="2021-06" db="EMBL/GenBank/DDBJ databases">
        <authorList>
            <person name="Kallberg Y."/>
            <person name="Tangrot J."/>
            <person name="Rosling A."/>
        </authorList>
    </citation>
    <scope>NUCLEOTIDE SEQUENCE</scope>
    <source>
        <strain evidence="1">MA461A</strain>
    </source>
</reference>
<protein>
    <submittedName>
        <fullName evidence="1">5997_t:CDS:1</fullName>
    </submittedName>
</protein>
<evidence type="ECO:0000313" key="1">
    <source>
        <dbReference type="EMBL" id="CAG8588963.1"/>
    </source>
</evidence>
<feature type="non-terminal residue" evidence="1">
    <location>
        <position position="1"/>
    </location>
</feature>
<keyword evidence="2" id="KW-1185">Reference proteome</keyword>
<sequence length="247" mass="29176">EDRNEENQQKQNGPSEQLDTEKKNQQTQMNTNSADINVLNIDHEDVQAQVQENNIEKQADDGFITVMHKKVKIRKSTHNSRNKSESEGLNDRYKCQKTMTMLKTYKIELIMLQETNLTNNSTRNFLKQQWGYDSIWTARVAILAGNREIKFENIEESYQGRKESLSTVIQKQENGNKRNKDFWSWSKIKWINNKHKDIFWRYCHRSLPLGYRLKHIIPNNNGDCPMCHEEIQTNEHFGINCKSSKII</sequence>
<organism evidence="1 2">
    <name type="scientific">Racocetra persica</name>
    <dbReference type="NCBI Taxonomy" id="160502"/>
    <lineage>
        <taxon>Eukaryota</taxon>
        <taxon>Fungi</taxon>
        <taxon>Fungi incertae sedis</taxon>
        <taxon>Mucoromycota</taxon>
        <taxon>Glomeromycotina</taxon>
        <taxon>Glomeromycetes</taxon>
        <taxon>Diversisporales</taxon>
        <taxon>Gigasporaceae</taxon>
        <taxon>Racocetra</taxon>
    </lineage>
</organism>
<dbReference type="Proteomes" id="UP000789920">
    <property type="component" value="Unassembled WGS sequence"/>
</dbReference>
<evidence type="ECO:0000313" key="2">
    <source>
        <dbReference type="Proteomes" id="UP000789920"/>
    </source>
</evidence>